<dbReference type="EMBL" id="JAEDAK010000012">
    <property type="protein sequence ID" value="MBH9578504.1"/>
    <property type="molecule type" value="Genomic_DNA"/>
</dbReference>
<dbReference type="InterPro" id="IPR044587">
    <property type="entry name" value="HSP21-like"/>
</dbReference>
<gene>
    <name evidence="6" type="ORF">I7X39_16550</name>
</gene>
<dbReference type="PROSITE" id="PS01031">
    <property type="entry name" value="SHSP"/>
    <property type="match status" value="1"/>
</dbReference>
<proteinExistence type="inferred from homology"/>
<protein>
    <submittedName>
        <fullName evidence="6">Hsp20/alpha crystallin family protein</fullName>
    </submittedName>
</protein>
<evidence type="ECO:0000313" key="6">
    <source>
        <dbReference type="EMBL" id="MBH9578504.1"/>
    </source>
</evidence>
<dbReference type="RefSeq" id="WP_198112269.1">
    <property type="nucleotide sequence ID" value="NZ_JAEDAK010000012.1"/>
</dbReference>
<evidence type="ECO:0000313" key="7">
    <source>
        <dbReference type="Proteomes" id="UP000613266"/>
    </source>
</evidence>
<feature type="domain" description="SHSP" evidence="5">
    <location>
        <begin position="19"/>
        <end position="130"/>
    </location>
</feature>
<keyword evidence="1" id="KW-0346">Stress response</keyword>
<dbReference type="AlphaFoldDB" id="A0A931J6M4"/>
<dbReference type="Proteomes" id="UP000613266">
    <property type="component" value="Unassembled WGS sequence"/>
</dbReference>
<dbReference type="InterPro" id="IPR002068">
    <property type="entry name" value="A-crystallin/Hsp20_dom"/>
</dbReference>
<dbReference type="CDD" id="cd06464">
    <property type="entry name" value="ACD_sHsps-like"/>
    <property type="match status" value="1"/>
</dbReference>
<evidence type="ECO:0000256" key="4">
    <source>
        <dbReference type="SAM" id="MobiDB-lite"/>
    </source>
</evidence>
<name>A0A931J6M4_9BURK</name>
<sequence length="130" mass="14306">MSELTQAQNPADLQARNSEPEAALLPPVDVVEDATGITLYADMPGVPKDRLQLRVDGDQLSIEGELVLPAPAQLQPSHVEVNLQRYRRRFTLSKELDANQVSAELAQGVLRVRIPKAAHAQPRRIEVQVA</sequence>
<comment type="similarity">
    <text evidence="2 3">Belongs to the small heat shock protein (HSP20) family.</text>
</comment>
<reference evidence="6" key="1">
    <citation type="submission" date="2020-12" db="EMBL/GenBank/DDBJ databases">
        <title>The genome sequence of Inhella sp. 1Y17.</title>
        <authorList>
            <person name="Liu Y."/>
        </authorList>
    </citation>
    <scope>NUCLEOTIDE SEQUENCE</scope>
    <source>
        <strain evidence="6">1Y17</strain>
    </source>
</reference>
<dbReference type="Pfam" id="PF00011">
    <property type="entry name" value="HSP20"/>
    <property type="match status" value="1"/>
</dbReference>
<feature type="compositionally biased region" description="Polar residues" evidence="4">
    <location>
        <begin position="1"/>
        <end position="17"/>
    </location>
</feature>
<dbReference type="PANTHER" id="PTHR46733">
    <property type="entry name" value="26.5 KDA HEAT SHOCK PROTEIN, MITOCHONDRIAL"/>
    <property type="match status" value="1"/>
</dbReference>
<dbReference type="SUPFAM" id="SSF49764">
    <property type="entry name" value="HSP20-like chaperones"/>
    <property type="match status" value="1"/>
</dbReference>
<dbReference type="GO" id="GO:0009408">
    <property type="term" value="P:response to heat"/>
    <property type="evidence" value="ECO:0007669"/>
    <property type="project" value="InterPro"/>
</dbReference>
<evidence type="ECO:0000256" key="1">
    <source>
        <dbReference type="ARBA" id="ARBA00023016"/>
    </source>
</evidence>
<dbReference type="InterPro" id="IPR008978">
    <property type="entry name" value="HSP20-like_chaperone"/>
</dbReference>
<accession>A0A931J6M4</accession>
<evidence type="ECO:0000259" key="5">
    <source>
        <dbReference type="PROSITE" id="PS01031"/>
    </source>
</evidence>
<evidence type="ECO:0000256" key="2">
    <source>
        <dbReference type="PROSITE-ProRule" id="PRU00285"/>
    </source>
</evidence>
<feature type="region of interest" description="Disordered" evidence="4">
    <location>
        <begin position="1"/>
        <end position="22"/>
    </location>
</feature>
<evidence type="ECO:0000256" key="3">
    <source>
        <dbReference type="RuleBase" id="RU003616"/>
    </source>
</evidence>
<keyword evidence="7" id="KW-1185">Reference proteome</keyword>
<organism evidence="6 7">
    <name type="scientific">Inhella proteolytica</name>
    <dbReference type="NCBI Taxonomy" id="2795029"/>
    <lineage>
        <taxon>Bacteria</taxon>
        <taxon>Pseudomonadati</taxon>
        <taxon>Pseudomonadota</taxon>
        <taxon>Betaproteobacteria</taxon>
        <taxon>Burkholderiales</taxon>
        <taxon>Sphaerotilaceae</taxon>
        <taxon>Inhella</taxon>
    </lineage>
</organism>
<comment type="caution">
    <text evidence="6">The sequence shown here is derived from an EMBL/GenBank/DDBJ whole genome shotgun (WGS) entry which is preliminary data.</text>
</comment>
<dbReference type="Gene3D" id="2.60.40.790">
    <property type="match status" value="1"/>
</dbReference>
<dbReference type="PANTHER" id="PTHR46733:SF4">
    <property type="entry name" value="HEAT SHOCK PROTEIN 21, CHLOROPLASTIC"/>
    <property type="match status" value="1"/>
</dbReference>